<organism evidence="1 2">
    <name type="scientific">Candida boidinii</name>
    <name type="common">Yeast</name>
    <dbReference type="NCBI Taxonomy" id="5477"/>
    <lineage>
        <taxon>Eukaryota</taxon>
        <taxon>Fungi</taxon>
        <taxon>Dikarya</taxon>
        <taxon>Ascomycota</taxon>
        <taxon>Saccharomycotina</taxon>
        <taxon>Pichiomycetes</taxon>
        <taxon>Pichiales</taxon>
        <taxon>Pichiaceae</taxon>
        <taxon>Ogataea</taxon>
        <taxon>Ogataea/Candida clade</taxon>
    </lineage>
</organism>
<evidence type="ECO:0000313" key="1">
    <source>
        <dbReference type="EMBL" id="GME87077.1"/>
    </source>
</evidence>
<keyword evidence="2" id="KW-1185">Reference proteome</keyword>
<proteinExistence type="predicted"/>
<comment type="caution">
    <text evidence="1">The sequence shown here is derived from an EMBL/GenBank/DDBJ whole genome shotgun (WGS) entry which is preliminary data.</text>
</comment>
<protein>
    <submittedName>
        <fullName evidence="1">Unnamed protein product</fullName>
    </submittedName>
</protein>
<dbReference type="Proteomes" id="UP001165101">
    <property type="component" value="Unassembled WGS sequence"/>
</dbReference>
<reference evidence="1" key="1">
    <citation type="submission" date="2023-04" db="EMBL/GenBank/DDBJ databases">
        <title>Candida boidinii NBRC 1967.</title>
        <authorList>
            <person name="Ichikawa N."/>
            <person name="Sato H."/>
            <person name="Tonouchi N."/>
        </authorList>
    </citation>
    <scope>NUCLEOTIDE SEQUENCE</scope>
    <source>
        <strain evidence="1">NBRC 1967</strain>
    </source>
</reference>
<sequence>MKGLLYYGNKDIRYSEDIEEPQIVNANDVKIKVAFCGICGTDLHEFLDGPIFFPKSTEDKDKISGLSLPLCPGHEFSGTVLEIGSDVTNVKPGDNVVVEATGHCIDRMRYKDTIQQDLPFCSSCKLGKPNCCDSLGFCGLGVGNGAMSEKVVYGSSHVIKIPDTLPLDIAALVEPLSVAWHAVEIANFKEGQTALVLGGGPIGLATILALKGHKAGKVICSEPALIRRQFAEKLGAQVFNPMDHKDDAIEVLKSFTEDNIGFDASFDCSGIKITYEQSIDALRTSGIAVNVAIWPNKPIAVNPMTLTYHEKVSTGSMCYVVKDFEQVIDALDKKLIDPEVAKHLITGKFNLRDGIAKGFQQLIDHKESNVKVLVTPDEV</sequence>
<accession>A0ACB5TE45</accession>
<gene>
    <name evidence="1" type="ORF">Cboi01_000016800</name>
</gene>
<name>A0ACB5TE45_CANBO</name>
<evidence type="ECO:0000313" key="2">
    <source>
        <dbReference type="Proteomes" id="UP001165101"/>
    </source>
</evidence>
<dbReference type="EMBL" id="BSXV01000040">
    <property type="protein sequence ID" value="GME87077.1"/>
    <property type="molecule type" value="Genomic_DNA"/>
</dbReference>